<dbReference type="SUPFAM" id="SSF55931">
    <property type="entry name" value="Glutamine synthetase/guanido kinase"/>
    <property type="match status" value="1"/>
</dbReference>
<comment type="similarity">
    <text evidence="2 9 10">Belongs to the glutamine synthetase family.</text>
</comment>
<dbReference type="GO" id="GO:0004356">
    <property type="term" value="F:glutamine synthetase activity"/>
    <property type="evidence" value="ECO:0007669"/>
    <property type="project" value="UniProtKB-EC"/>
</dbReference>
<dbReference type="InterPro" id="IPR004809">
    <property type="entry name" value="Gln_synth_I"/>
</dbReference>
<feature type="binding site" evidence="5">
    <location>
        <position position="327"/>
    </location>
    <ligand>
        <name>L-glutamate</name>
        <dbReference type="ChEBI" id="CHEBI:29985"/>
    </ligand>
</feature>
<evidence type="ECO:0000256" key="10">
    <source>
        <dbReference type="RuleBase" id="RU000384"/>
    </source>
</evidence>
<dbReference type="Gene3D" id="3.30.590.10">
    <property type="entry name" value="Glutamine synthetase/guanido kinase, catalytic domain"/>
    <property type="match status" value="1"/>
</dbReference>
<comment type="caution">
    <text evidence="14">The sequence shown here is derived from an EMBL/GenBank/DDBJ whole genome shotgun (WGS) entry which is preliminary data.</text>
</comment>
<dbReference type="NCBIfam" id="TIGR00653">
    <property type="entry name" value="GlnA"/>
    <property type="match status" value="1"/>
</dbReference>
<dbReference type="PROSITE" id="PS51987">
    <property type="entry name" value="GS_CATALYTIC"/>
    <property type="match status" value="1"/>
</dbReference>
<evidence type="ECO:0000259" key="13">
    <source>
        <dbReference type="PROSITE" id="PS51987"/>
    </source>
</evidence>
<evidence type="ECO:0000256" key="1">
    <source>
        <dbReference type="ARBA" id="ARBA00003117"/>
    </source>
</evidence>
<dbReference type="InterPro" id="IPR027303">
    <property type="entry name" value="Gln_synth_gly_rich_site"/>
</dbReference>
<keyword evidence="6 11" id="KW-0547">Nucleotide-binding</keyword>
<dbReference type="AlphaFoldDB" id="A0A0F5MMY6"/>
<organism evidence="14 15">
    <name type="scientific">Candidatus Arcanibacter lacustris</name>
    <dbReference type="NCBI Taxonomy" id="1607817"/>
    <lineage>
        <taxon>Bacteria</taxon>
        <taxon>Pseudomonadati</taxon>
        <taxon>Pseudomonadota</taxon>
        <taxon>Alphaproteobacteria</taxon>
        <taxon>Rickettsiales</taxon>
        <taxon>Candidatus Arcanibacter</taxon>
    </lineage>
</organism>
<dbReference type="InterPro" id="IPR036651">
    <property type="entry name" value="Gln_synt_N_sf"/>
</dbReference>
<dbReference type="InterPro" id="IPR008147">
    <property type="entry name" value="Gln_synt_N"/>
</dbReference>
<dbReference type="GO" id="GO:0005737">
    <property type="term" value="C:cytoplasm"/>
    <property type="evidence" value="ECO:0007669"/>
    <property type="project" value="TreeGrafter"/>
</dbReference>
<dbReference type="PROSITE" id="PS00181">
    <property type="entry name" value="GLNA_ATP"/>
    <property type="match status" value="1"/>
</dbReference>
<feature type="binding site" evidence="6">
    <location>
        <begin position="271"/>
        <end position="273"/>
    </location>
    <ligand>
        <name>ATP</name>
        <dbReference type="ChEBI" id="CHEBI:30616"/>
    </ligand>
</feature>
<dbReference type="GO" id="GO:0016020">
    <property type="term" value="C:membrane"/>
    <property type="evidence" value="ECO:0007669"/>
    <property type="project" value="TreeGrafter"/>
</dbReference>
<name>A0A0F5MMY6_9RICK</name>
<feature type="binding site" evidence="5">
    <location>
        <position position="321"/>
    </location>
    <ligand>
        <name>L-glutamate</name>
        <dbReference type="ChEBI" id="CHEBI:29985"/>
    </ligand>
</feature>
<dbReference type="InterPro" id="IPR008146">
    <property type="entry name" value="Gln_synth_cat_dom"/>
</dbReference>
<dbReference type="GO" id="GO:0016853">
    <property type="term" value="F:isomerase activity"/>
    <property type="evidence" value="ECO:0007669"/>
    <property type="project" value="UniProtKB-KW"/>
</dbReference>
<dbReference type="PANTHER" id="PTHR43407">
    <property type="entry name" value="GLUTAMINE SYNTHETASE"/>
    <property type="match status" value="1"/>
</dbReference>
<feature type="binding site" evidence="5">
    <location>
        <position position="359"/>
    </location>
    <ligand>
        <name>L-glutamate</name>
        <dbReference type="ChEBI" id="CHEBI:29985"/>
    </ligand>
</feature>
<dbReference type="InterPro" id="IPR014746">
    <property type="entry name" value="Gln_synth/guanido_kin_cat_dom"/>
</dbReference>
<dbReference type="InterPro" id="IPR027302">
    <property type="entry name" value="Gln_synth_N_conserv_site"/>
</dbReference>
<dbReference type="GO" id="GO:0005524">
    <property type="term" value="F:ATP binding"/>
    <property type="evidence" value="ECO:0007669"/>
    <property type="project" value="UniProtKB-KW"/>
</dbReference>
<reference evidence="14 15" key="1">
    <citation type="submission" date="2015-02" db="EMBL/GenBank/DDBJ databases">
        <title>Single cell genomics of a rare environmental alphaproteobacterium provides unique insights into Rickettsiaceae evolution.</title>
        <authorList>
            <person name="Martijn J."/>
            <person name="Schulz F."/>
            <person name="Zaremba-Niedzwiedzka K."/>
            <person name="Viklund J."/>
            <person name="Stepanauskas R."/>
            <person name="Andersson S.G.E."/>
            <person name="Horn M."/>
            <person name="Guy L."/>
            <person name="Ettema T.J.G."/>
        </authorList>
    </citation>
    <scope>NUCLEOTIDE SEQUENCE [LARGE SCALE GENOMIC DNA]</scope>
    <source>
        <strain evidence="14 15">SCGC AAA041-L04</strain>
    </source>
</reference>
<feature type="binding site" evidence="5">
    <location>
        <position position="339"/>
    </location>
    <ligand>
        <name>L-glutamate</name>
        <dbReference type="ChEBI" id="CHEBI:29985"/>
    </ligand>
</feature>
<feature type="modified residue" description="O-AMP-tyrosine" evidence="8">
    <location>
        <position position="397"/>
    </location>
</feature>
<keyword evidence="11" id="KW-0436">Ligase</keyword>
<dbReference type="PROSITE" id="PS00180">
    <property type="entry name" value="GLNA_1"/>
    <property type="match status" value="1"/>
</dbReference>
<dbReference type="Pfam" id="PF03951">
    <property type="entry name" value="Gln-synt_N"/>
    <property type="match status" value="1"/>
</dbReference>
<evidence type="ECO:0000256" key="8">
    <source>
        <dbReference type="PIRSR" id="PIRSR604809-50"/>
    </source>
</evidence>
<feature type="binding site" evidence="5">
    <location>
        <begin position="264"/>
        <end position="265"/>
    </location>
    <ligand>
        <name>L-glutamate</name>
        <dbReference type="ChEBI" id="CHEBI:29985"/>
    </ligand>
</feature>
<keyword evidence="7" id="KW-0479">Metal-binding</keyword>
<dbReference type="SMART" id="SM01230">
    <property type="entry name" value="Gln-synt_C"/>
    <property type="match status" value="1"/>
</dbReference>
<comment type="cofactor">
    <cofactor evidence="7">
        <name>Mg(2+)</name>
        <dbReference type="ChEBI" id="CHEBI:18420"/>
    </cofactor>
    <text evidence="7">Binds 2 Mg(2+) ions per subunit.</text>
</comment>
<dbReference type="GO" id="GO:0046872">
    <property type="term" value="F:metal ion binding"/>
    <property type="evidence" value="ECO:0007669"/>
    <property type="project" value="UniProtKB-KW"/>
</dbReference>
<keyword evidence="6 11" id="KW-0067">ATP-binding</keyword>
<dbReference type="EMBL" id="JYHA01000121">
    <property type="protein sequence ID" value="KKB96178.1"/>
    <property type="molecule type" value="Genomic_DNA"/>
</dbReference>
<comment type="function">
    <text evidence="1">Catalyzes the ATP-dependent biosynthesis of glutamine from glutamate and ammonia.</text>
</comment>
<feature type="binding site" evidence="7">
    <location>
        <position position="269"/>
    </location>
    <ligand>
        <name>Mg(2+)</name>
        <dbReference type="ChEBI" id="CHEBI:18420"/>
        <label>1</label>
    </ligand>
</feature>
<evidence type="ECO:0000313" key="14">
    <source>
        <dbReference type="EMBL" id="KKB96178.1"/>
    </source>
</evidence>
<evidence type="ECO:0000256" key="4">
    <source>
        <dbReference type="ARBA" id="ARBA00023231"/>
    </source>
</evidence>
<keyword evidence="14" id="KW-0413">Isomerase</keyword>
<accession>A0A0F5MMY6</accession>
<protein>
    <recommendedName>
        <fullName evidence="11">Glutamine synthetase</fullName>
        <ecNumber evidence="11">6.3.1.2</ecNumber>
    </recommendedName>
</protein>
<dbReference type="GO" id="GO:0006542">
    <property type="term" value="P:glutamine biosynthetic process"/>
    <property type="evidence" value="ECO:0007669"/>
    <property type="project" value="InterPro"/>
</dbReference>
<evidence type="ECO:0000313" key="15">
    <source>
        <dbReference type="Proteomes" id="UP000033358"/>
    </source>
</evidence>
<feature type="domain" description="GS beta-grasp" evidence="12">
    <location>
        <begin position="13"/>
        <end position="97"/>
    </location>
</feature>
<comment type="catalytic activity">
    <reaction evidence="11">
        <text>L-glutamate + NH4(+) + ATP = L-glutamine + ADP + phosphate + H(+)</text>
        <dbReference type="Rhea" id="RHEA:16169"/>
        <dbReference type="ChEBI" id="CHEBI:15378"/>
        <dbReference type="ChEBI" id="CHEBI:28938"/>
        <dbReference type="ChEBI" id="CHEBI:29985"/>
        <dbReference type="ChEBI" id="CHEBI:30616"/>
        <dbReference type="ChEBI" id="CHEBI:43474"/>
        <dbReference type="ChEBI" id="CHEBI:58359"/>
        <dbReference type="ChEBI" id="CHEBI:456216"/>
        <dbReference type="EC" id="6.3.1.2"/>
    </reaction>
</comment>
<evidence type="ECO:0000256" key="5">
    <source>
        <dbReference type="PIRSR" id="PIRSR604809-1"/>
    </source>
</evidence>
<evidence type="ECO:0000256" key="3">
    <source>
        <dbReference type="ARBA" id="ARBA00011258"/>
    </source>
</evidence>
<evidence type="ECO:0000256" key="9">
    <source>
        <dbReference type="PROSITE-ProRule" id="PRU01330"/>
    </source>
</evidence>
<dbReference type="Proteomes" id="UP000033358">
    <property type="component" value="Unassembled WGS sequence"/>
</dbReference>
<evidence type="ECO:0000259" key="12">
    <source>
        <dbReference type="PROSITE" id="PS51986"/>
    </source>
</evidence>
<proteinExistence type="inferred from homology"/>
<dbReference type="PROSITE" id="PS51986">
    <property type="entry name" value="GS_BETA_GRASP"/>
    <property type="match status" value="1"/>
</dbReference>
<evidence type="ECO:0000256" key="2">
    <source>
        <dbReference type="ARBA" id="ARBA00009897"/>
    </source>
</evidence>
<comment type="subunit">
    <text evidence="3">Oligomer of 12 subunits arranged in the form of two hexameric ring.</text>
</comment>
<feature type="binding site" evidence="7">
    <location>
        <position position="132"/>
    </location>
    <ligand>
        <name>Mg(2+)</name>
        <dbReference type="ChEBI" id="CHEBI:18420"/>
        <label>1</label>
    </ligand>
</feature>
<gene>
    <name evidence="14" type="ORF">SZ25_00731</name>
</gene>
<keyword evidence="8" id="KW-0597">Phosphoprotein</keyword>
<dbReference type="SUPFAM" id="SSF54368">
    <property type="entry name" value="Glutamine synthetase, N-terminal domain"/>
    <property type="match status" value="1"/>
</dbReference>
<feature type="binding site" evidence="7">
    <location>
        <position position="220"/>
    </location>
    <ligand>
        <name>Mg(2+)</name>
        <dbReference type="ChEBI" id="CHEBI:18420"/>
        <label>1</label>
    </ligand>
</feature>
<dbReference type="PANTHER" id="PTHR43407:SF2">
    <property type="entry name" value="GLUTAMINE SYNTHETASE"/>
    <property type="match status" value="1"/>
</dbReference>
<evidence type="ECO:0000256" key="6">
    <source>
        <dbReference type="PIRSR" id="PIRSR604809-2"/>
    </source>
</evidence>
<sequence length="465" mass="52069">MSYHSFQKIVQDQQIEFIDFRFTDSVGRWQHITYTVEQVDENLLKDGIMFDGSSIVGWLSINESDMILMPDLTSMFVDPFTSLATLSVICDVIDPKTSKAYLRDPRSIAKKAEQYFLSSNIGNKVYFGPELEFFIFDDVRFNSSAYNSLIKITAESSPNSAAKKIKEGNYGHRPLSKDAYLRSQPVDSLHDIRSEMLVVLKSVGIIPLLHHHEVAPNQCELGMMFDSLTACADNVQKYKYVVHNVAHSYGKTATFMPKPIKGDNGSGMHVHQSIWQDKIPLFAGGDYAGLSQICLYYIGGIIKHAKALNAFTNPSTNSYKRLVPGYEAPVSLAYSACNRSASIRIPYSKSDAGKRIEVRFPDPTANPYLAFSAMLMAGIDGIINKIDPGEATEENIYHDESGKYPSVSASLEEALANLKNDCEFLKRGDVFTDDQIQAYIKIKQEEIDELATAPHPVEFKLYYSM</sequence>
<dbReference type="Gene3D" id="3.10.20.70">
    <property type="entry name" value="Glutamine synthetase, N-terminal domain"/>
    <property type="match status" value="1"/>
</dbReference>
<keyword evidence="15" id="KW-1185">Reference proteome</keyword>
<dbReference type="EC" id="6.3.1.2" evidence="11"/>
<feature type="domain" description="GS catalytic" evidence="13">
    <location>
        <begin position="105"/>
        <end position="465"/>
    </location>
</feature>
<dbReference type="PATRIC" id="fig|1607817.3.peg.730"/>
<evidence type="ECO:0000256" key="11">
    <source>
        <dbReference type="RuleBase" id="RU004356"/>
    </source>
</evidence>
<feature type="binding site" evidence="7">
    <location>
        <position position="357"/>
    </location>
    <ligand>
        <name>Mg(2+)</name>
        <dbReference type="ChEBI" id="CHEBI:18420"/>
        <label>1</label>
    </ligand>
</feature>
<feature type="binding site" evidence="6">
    <location>
        <position position="339"/>
    </location>
    <ligand>
        <name>ATP</name>
        <dbReference type="ChEBI" id="CHEBI:30616"/>
    </ligand>
</feature>
<keyword evidence="7" id="KW-0460">Magnesium</keyword>
<dbReference type="GO" id="GO:0019740">
    <property type="term" value="P:nitrogen utilization"/>
    <property type="evidence" value="ECO:0007669"/>
    <property type="project" value="TreeGrafter"/>
</dbReference>
<feature type="binding site" evidence="7">
    <location>
        <position position="130"/>
    </location>
    <ligand>
        <name>Mg(2+)</name>
        <dbReference type="ChEBI" id="CHEBI:18420"/>
        <label>1</label>
    </ligand>
</feature>
<keyword evidence="4" id="KW-0535">Nitrogen fixation</keyword>
<feature type="binding site" evidence="7">
    <location>
        <position position="213"/>
    </location>
    <ligand>
        <name>Mg(2+)</name>
        <dbReference type="ChEBI" id="CHEBI:18420"/>
        <label>1</label>
    </ligand>
</feature>
<evidence type="ECO:0000256" key="7">
    <source>
        <dbReference type="PIRSR" id="PIRSR604809-3"/>
    </source>
</evidence>
<dbReference type="Pfam" id="PF00120">
    <property type="entry name" value="Gln-synt_C"/>
    <property type="match status" value="1"/>
</dbReference>